<dbReference type="OrthoDB" id="111898at2157"/>
<evidence type="ECO:0000313" key="3">
    <source>
        <dbReference type="Proteomes" id="UP000218615"/>
    </source>
</evidence>
<dbReference type="Proteomes" id="UP000218615">
    <property type="component" value="Unassembled WGS sequence"/>
</dbReference>
<evidence type="ECO:0000256" key="1">
    <source>
        <dbReference type="SAM" id="MobiDB-lite"/>
    </source>
</evidence>
<evidence type="ECO:0000313" key="2">
    <source>
        <dbReference type="EMBL" id="SNQ59977.1"/>
    </source>
</evidence>
<protein>
    <submittedName>
        <fullName evidence="2">Uncharacterized protein</fullName>
    </submittedName>
</protein>
<feature type="compositionally biased region" description="Basic and acidic residues" evidence="1">
    <location>
        <begin position="64"/>
        <end position="74"/>
    </location>
</feature>
<organism evidence="2 3">
    <name type="scientific">Candidatus Methanoperedens nitratireducens</name>
    <dbReference type="NCBI Taxonomy" id="1392998"/>
    <lineage>
        <taxon>Archaea</taxon>
        <taxon>Methanobacteriati</taxon>
        <taxon>Methanobacteriota</taxon>
        <taxon>Stenosarchaea group</taxon>
        <taxon>Methanomicrobia</taxon>
        <taxon>Methanosarcinales</taxon>
        <taxon>ANME-2 cluster</taxon>
        <taxon>Candidatus Methanoperedentaceae</taxon>
        <taxon>Candidatus Methanoperedens</taxon>
    </lineage>
</organism>
<feature type="region of interest" description="Disordered" evidence="1">
    <location>
        <begin position="64"/>
        <end position="95"/>
    </location>
</feature>
<sequence length="95" mass="10580">MGAYQDTLNDIEKTFGTVPGFMRFFCEESLVRDWPSWKRDNPGEIYLERARYLLSADDIIEDALNKGETNDKSKSPVGTATPGQTIDAAGCEEQG</sequence>
<reference evidence="3" key="1">
    <citation type="submission" date="2017-06" db="EMBL/GenBank/DDBJ databases">
        <authorList>
            <person name="Cremers G."/>
        </authorList>
    </citation>
    <scope>NUCLEOTIDE SEQUENCE [LARGE SCALE GENOMIC DNA]</scope>
</reference>
<gene>
    <name evidence="2" type="ORF">MNV_150005</name>
</gene>
<keyword evidence="3" id="KW-1185">Reference proteome</keyword>
<name>A0A284VLA8_9EURY</name>
<accession>A0A284VLA8</accession>
<dbReference type="RefSeq" id="WP_096204262.1">
    <property type="nucleotide sequence ID" value="NZ_FZMP01000057.1"/>
</dbReference>
<proteinExistence type="predicted"/>
<dbReference type="AlphaFoldDB" id="A0A284VLA8"/>
<dbReference type="EMBL" id="FZMP01000057">
    <property type="protein sequence ID" value="SNQ59977.1"/>
    <property type="molecule type" value="Genomic_DNA"/>
</dbReference>